<dbReference type="AlphaFoldDB" id="A0A640TEM0"/>
<evidence type="ECO:0000313" key="3">
    <source>
        <dbReference type="EMBL" id="WAT96161.1"/>
    </source>
</evidence>
<dbReference type="EMBL" id="BLIP01000001">
    <property type="protein sequence ID" value="GFE21492.1"/>
    <property type="molecule type" value="Genomic_DNA"/>
</dbReference>
<feature type="compositionally biased region" description="Acidic residues" evidence="1">
    <location>
        <begin position="123"/>
        <end position="133"/>
    </location>
</feature>
<protein>
    <submittedName>
        <fullName evidence="2">Uncharacterized protein</fullName>
    </submittedName>
</protein>
<dbReference type="RefSeq" id="WP_159485665.1">
    <property type="nucleotide sequence ID" value="NZ_BLIP01000001.1"/>
</dbReference>
<name>A0A640TEM0_STRNI</name>
<accession>A0A640TEM0</accession>
<sequence length="281" mass="30362">MNSPSPSARARLRHALLRIGAGRHAPEADLRTDLECALSELAEEMLGERSRVGSVTLGSADHTWGRNLGLRLADHDVGLPNLLWRADGSALPTRVRETHPALRQDEWEAALLVGKLILTVLESEPDPDPDPEPEPVRDEAVPHPQRLPRPARAPGRESFCRSLTDIAEHGNPQDELTALLRTTLLAFASETPDNQEAAQHIAVLSTAPPQPAMRLCLSRSGLSLGQVLLSADGCPVPGSVLEEFPDLNQDEWNAVMHVTGLVLSAFETEPANAAGRLPHST</sequence>
<evidence type="ECO:0000313" key="5">
    <source>
        <dbReference type="Proteomes" id="UP001210609"/>
    </source>
</evidence>
<organism evidence="2 4">
    <name type="scientific">Streptomyces nigrescens</name>
    <dbReference type="NCBI Taxonomy" id="1920"/>
    <lineage>
        <taxon>Bacteria</taxon>
        <taxon>Bacillati</taxon>
        <taxon>Actinomycetota</taxon>
        <taxon>Actinomycetes</taxon>
        <taxon>Kitasatosporales</taxon>
        <taxon>Streptomycetaceae</taxon>
        <taxon>Streptomyces</taxon>
    </lineage>
</organism>
<gene>
    <name evidence="2" type="ORF">Sliba_19450</name>
    <name evidence="3" type="ORF">STRLI_001958</name>
</gene>
<proteinExistence type="predicted"/>
<evidence type="ECO:0000313" key="2">
    <source>
        <dbReference type="EMBL" id="GFE21492.1"/>
    </source>
</evidence>
<dbReference type="EMBL" id="CP114202">
    <property type="protein sequence ID" value="WAT96161.1"/>
    <property type="molecule type" value="Genomic_DNA"/>
</dbReference>
<dbReference type="Proteomes" id="UP001210609">
    <property type="component" value="Chromosome"/>
</dbReference>
<dbReference type="Proteomes" id="UP000429552">
    <property type="component" value="Unassembled WGS sequence"/>
</dbReference>
<keyword evidence="5" id="KW-1185">Reference proteome</keyword>
<reference evidence="2 4" key="1">
    <citation type="submission" date="2019-12" db="EMBL/GenBank/DDBJ databases">
        <title>Whole genome shotgun sequence of Streptomyces libani subsp. libani NBRC 13452.</title>
        <authorList>
            <person name="Ichikawa N."/>
            <person name="Kimura A."/>
            <person name="Kitahashi Y."/>
            <person name="Komaki H."/>
            <person name="Tamura T."/>
        </authorList>
    </citation>
    <scope>NUCLEOTIDE SEQUENCE [LARGE SCALE GENOMIC DNA]</scope>
    <source>
        <strain evidence="2 4">NBRC 13452</strain>
    </source>
</reference>
<evidence type="ECO:0000256" key="1">
    <source>
        <dbReference type="SAM" id="MobiDB-lite"/>
    </source>
</evidence>
<feature type="region of interest" description="Disordered" evidence="1">
    <location>
        <begin position="122"/>
        <end position="156"/>
    </location>
</feature>
<evidence type="ECO:0000313" key="4">
    <source>
        <dbReference type="Proteomes" id="UP000429552"/>
    </source>
</evidence>
<reference evidence="3 5" key="2">
    <citation type="submission" date="2022-12" db="EMBL/GenBank/DDBJ databases">
        <authorList>
            <person name="Ruckert C."/>
            <person name="Busche T."/>
            <person name="Kalinowski J."/>
            <person name="Wittmann C."/>
        </authorList>
    </citation>
    <scope>NUCLEOTIDE SEQUENCE [LARGE SCALE GENOMIC DNA]</scope>
    <source>
        <strain evidence="3 5">DSM 40555</strain>
    </source>
</reference>